<dbReference type="PRINTS" id="PR01908">
    <property type="entry name" value="ADSPHPHTASE"/>
</dbReference>
<dbReference type="GO" id="GO:0004722">
    <property type="term" value="F:protein serine/threonine phosphatase activity"/>
    <property type="evidence" value="ECO:0007669"/>
    <property type="project" value="UniProtKB-EC"/>
</dbReference>
<dbReference type="PROSITE" id="PS00383">
    <property type="entry name" value="TYR_PHOSPHATASE_1"/>
    <property type="match status" value="1"/>
</dbReference>
<dbReference type="PANTHER" id="PTHR45682">
    <property type="entry name" value="AGAP008228-PA"/>
    <property type="match status" value="1"/>
</dbReference>
<evidence type="ECO:0000256" key="2">
    <source>
        <dbReference type="ARBA" id="ARBA00013081"/>
    </source>
</evidence>
<feature type="active site" description="Phosphocysteine intermediate" evidence="9">
    <location>
        <position position="437"/>
    </location>
</feature>
<evidence type="ECO:0000256" key="9">
    <source>
        <dbReference type="PIRSR" id="PIRSR620405-1"/>
    </source>
</evidence>
<dbReference type="PANTHER" id="PTHR45682:SF5">
    <property type="entry name" value="DUAL SPECIFICITY PROTEIN PHOSPHATASE"/>
    <property type="match status" value="1"/>
</dbReference>
<feature type="domain" description="Tyrosine-protein phosphatase" evidence="11">
    <location>
        <begin position="342"/>
        <end position="492"/>
    </location>
</feature>
<evidence type="ECO:0000256" key="6">
    <source>
        <dbReference type="ARBA" id="ARBA00022912"/>
    </source>
</evidence>
<dbReference type="EC" id="3.1.3.16" evidence="2"/>
<dbReference type="InterPro" id="IPR032675">
    <property type="entry name" value="LRR_dom_sf"/>
</dbReference>
<dbReference type="InterPro" id="IPR020405">
    <property type="entry name" value="Atypical_DUSP_subfamA"/>
</dbReference>
<dbReference type="PROSITE" id="PS50056">
    <property type="entry name" value="TYR_PHOSPHATASE_2"/>
    <property type="match status" value="1"/>
</dbReference>
<dbReference type="Proteomes" id="UP001562425">
    <property type="component" value="Unassembled WGS sequence"/>
</dbReference>
<dbReference type="SMART" id="SM00365">
    <property type="entry name" value="LRR_SD22"/>
    <property type="match status" value="3"/>
</dbReference>
<dbReference type="InterPro" id="IPR000340">
    <property type="entry name" value="Dual-sp_phosphatase_cat-dom"/>
</dbReference>
<comment type="similarity">
    <text evidence="1">Belongs to the protein-tyrosine phosphatase family. Non-receptor class dual specificity subfamily.</text>
</comment>
<keyword evidence="14" id="KW-1185">Reference proteome</keyword>
<evidence type="ECO:0000256" key="1">
    <source>
        <dbReference type="ARBA" id="ARBA00008601"/>
    </source>
</evidence>
<proteinExistence type="inferred from homology"/>
<keyword evidence="3" id="KW-0433">Leucine-rich repeat</keyword>
<feature type="coiled-coil region" evidence="10">
    <location>
        <begin position="264"/>
        <end position="291"/>
    </location>
</feature>
<feature type="domain" description="Tyrosine specific protein phosphatases" evidence="12">
    <location>
        <begin position="413"/>
        <end position="471"/>
    </location>
</feature>
<dbReference type="EMBL" id="JBEHCU010006568">
    <property type="protein sequence ID" value="KAL1396805.1"/>
    <property type="molecule type" value="Genomic_DNA"/>
</dbReference>
<keyword evidence="6" id="KW-0904">Protein phosphatase</keyword>
<keyword evidence="4" id="KW-0677">Repeat</keyword>
<name>A0ABD1DAW9_CULPP</name>
<evidence type="ECO:0000259" key="12">
    <source>
        <dbReference type="PROSITE" id="PS50056"/>
    </source>
</evidence>
<sequence>MKFAFTNYDQFVLEPNVEYQLEKISLYDMQLEEFPKDMHLLRKLNLITGHRVALKTLDMCSLSGITNLKLIKVPEGNISSVRLSGSVNLPSLTNLELPNNKLGEVPDGMHKLSALEVIDLSLNRITFLEMSCFNGLEHLQKLDLSYNPLTRISSLATVKLPNLETLSFMACHLDQLDVLHWELSTMKVLNVGGNNLHQIENLQGRFREGLELHVGINNWDCQWLEENKIGLLYKGGEQQDRFGRCDSRIEGICCRESEMKVELGELLETEVRQLKNENFALNANLLKLQKQVDEYLTTYRNNDKMSDQTTGRQLQRILHYSVTPCRPLLGLRRSECALYDVDCDEVYPRLYIGDAASARNKQYLRLIGVTHVLNTAEGTRFGQVDTGHSFYRDMSGVRYMGFPMVDQPTTDISRYFYIASKFIENGINSGGKVLVHCMMGMSRSATCVLAYLMIARKMSAAEAIRTVRMHRDIRPNEGFLQQLADLDNELRRDRMYY</sequence>
<evidence type="ECO:0000256" key="7">
    <source>
        <dbReference type="ARBA" id="ARBA00047761"/>
    </source>
</evidence>
<dbReference type="InterPro" id="IPR003591">
    <property type="entry name" value="Leu-rich_rpt_typical-subtyp"/>
</dbReference>
<dbReference type="SMART" id="SM00369">
    <property type="entry name" value="LRR_TYP"/>
    <property type="match status" value="4"/>
</dbReference>
<evidence type="ECO:0000256" key="10">
    <source>
        <dbReference type="SAM" id="Coils"/>
    </source>
</evidence>
<keyword evidence="10" id="KW-0175">Coiled coil</keyword>
<dbReference type="CDD" id="cd14515">
    <property type="entry name" value="DUSP3-like"/>
    <property type="match status" value="1"/>
</dbReference>
<dbReference type="Pfam" id="PF13855">
    <property type="entry name" value="LRR_8"/>
    <property type="match status" value="1"/>
</dbReference>
<evidence type="ECO:0000259" key="11">
    <source>
        <dbReference type="PROSITE" id="PS50054"/>
    </source>
</evidence>
<evidence type="ECO:0000256" key="4">
    <source>
        <dbReference type="ARBA" id="ARBA00022737"/>
    </source>
</evidence>
<dbReference type="InterPro" id="IPR016130">
    <property type="entry name" value="Tyr_Pase_AS"/>
</dbReference>
<accession>A0ABD1DAW9</accession>
<comment type="catalytic activity">
    <reaction evidence="8">
        <text>O-phospho-L-threonyl-[protein] + H2O = L-threonyl-[protein] + phosphate</text>
        <dbReference type="Rhea" id="RHEA:47004"/>
        <dbReference type="Rhea" id="RHEA-COMP:11060"/>
        <dbReference type="Rhea" id="RHEA-COMP:11605"/>
        <dbReference type="ChEBI" id="CHEBI:15377"/>
        <dbReference type="ChEBI" id="CHEBI:30013"/>
        <dbReference type="ChEBI" id="CHEBI:43474"/>
        <dbReference type="ChEBI" id="CHEBI:61977"/>
        <dbReference type="EC" id="3.1.3.16"/>
    </reaction>
</comment>
<dbReference type="Pfam" id="PF00782">
    <property type="entry name" value="DSPc"/>
    <property type="match status" value="1"/>
</dbReference>
<evidence type="ECO:0000256" key="3">
    <source>
        <dbReference type="ARBA" id="ARBA00022614"/>
    </source>
</evidence>
<dbReference type="PROSITE" id="PS51450">
    <property type="entry name" value="LRR"/>
    <property type="match status" value="1"/>
</dbReference>
<dbReference type="PRINTS" id="PR01909">
    <property type="entry name" value="ADSPHPHTASEA"/>
</dbReference>
<dbReference type="InterPro" id="IPR000387">
    <property type="entry name" value="Tyr_Pase_dom"/>
</dbReference>
<keyword evidence="5" id="KW-0378">Hydrolase</keyword>
<dbReference type="PROSITE" id="PS50054">
    <property type="entry name" value="TYR_PHOSPHATASE_DUAL"/>
    <property type="match status" value="1"/>
</dbReference>
<evidence type="ECO:0000313" key="13">
    <source>
        <dbReference type="EMBL" id="KAL1396805.1"/>
    </source>
</evidence>
<dbReference type="SUPFAM" id="SSF52799">
    <property type="entry name" value="(Phosphotyrosine protein) phosphatases II"/>
    <property type="match status" value="1"/>
</dbReference>
<protein>
    <recommendedName>
        <fullName evidence="2">protein-serine/threonine phosphatase</fullName>
        <ecNumber evidence="2">3.1.3.16</ecNumber>
    </recommendedName>
</protein>
<dbReference type="InterPro" id="IPR029021">
    <property type="entry name" value="Prot-tyrosine_phosphatase-like"/>
</dbReference>
<dbReference type="InterPro" id="IPR020422">
    <property type="entry name" value="TYR_PHOSPHATASE_DUAL_dom"/>
</dbReference>
<dbReference type="Gene3D" id="3.90.190.10">
    <property type="entry name" value="Protein tyrosine phosphatase superfamily"/>
    <property type="match status" value="1"/>
</dbReference>
<evidence type="ECO:0000256" key="5">
    <source>
        <dbReference type="ARBA" id="ARBA00022801"/>
    </source>
</evidence>
<dbReference type="SMART" id="SM00195">
    <property type="entry name" value="DSPc"/>
    <property type="match status" value="1"/>
</dbReference>
<evidence type="ECO:0000256" key="8">
    <source>
        <dbReference type="ARBA" id="ARBA00048336"/>
    </source>
</evidence>
<organism evidence="13 14">
    <name type="scientific">Culex pipiens pipiens</name>
    <name type="common">Northern house mosquito</name>
    <dbReference type="NCBI Taxonomy" id="38569"/>
    <lineage>
        <taxon>Eukaryota</taxon>
        <taxon>Metazoa</taxon>
        <taxon>Ecdysozoa</taxon>
        <taxon>Arthropoda</taxon>
        <taxon>Hexapoda</taxon>
        <taxon>Insecta</taxon>
        <taxon>Pterygota</taxon>
        <taxon>Neoptera</taxon>
        <taxon>Endopterygota</taxon>
        <taxon>Diptera</taxon>
        <taxon>Nematocera</taxon>
        <taxon>Culicoidea</taxon>
        <taxon>Culicidae</taxon>
        <taxon>Culicinae</taxon>
        <taxon>Culicini</taxon>
        <taxon>Culex</taxon>
        <taxon>Culex</taxon>
    </lineage>
</organism>
<dbReference type="Gene3D" id="3.80.10.10">
    <property type="entry name" value="Ribonuclease Inhibitor"/>
    <property type="match status" value="1"/>
</dbReference>
<gene>
    <name evidence="13" type="ORF">pipiens_010252</name>
</gene>
<comment type="catalytic activity">
    <reaction evidence="7">
        <text>O-phospho-L-seryl-[protein] + H2O = L-seryl-[protein] + phosphate</text>
        <dbReference type="Rhea" id="RHEA:20629"/>
        <dbReference type="Rhea" id="RHEA-COMP:9863"/>
        <dbReference type="Rhea" id="RHEA-COMP:11604"/>
        <dbReference type="ChEBI" id="CHEBI:15377"/>
        <dbReference type="ChEBI" id="CHEBI:29999"/>
        <dbReference type="ChEBI" id="CHEBI:43474"/>
        <dbReference type="ChEBI" id="CHEBI:83421"/>
        <dbReference type="EC" id="3.1.3.16"/>
    </reaction>
</comment>
<evidence type="ECO:0000313" key="14">
    <source>
        <dbReference type="Proteomes" id="UP001562425"/>
    </source>
</evidence>
<dbReference type="InterPro" id="IPR001611">
    <property type="entry name" value="Leu-rich_rpt"/>
</dbReference>
<comment type="caution">
    <text evidence="13">The sequence shown here is derived from an EMBL/GenBank/DDBJ whole genome shotgun (WGS) entry which is preliminary data.</text>
</comment>
<dbReference type="AlphaFoldDB" id="A0ABD1DAW9"/>
<dbReference type="SUPFAM" id="SSF52058">
    <property type="entry name" value="L domain-like"/>
    <property type="match status" value="1"/>
</dbReference>
<reference evidence="13 14" key="1">
    <citation type="submission" date="2024-05" db="EMBL/GenBank/DDBJ databases">
        <title>Culex pipiens pipiens assembly and annotation.</title>
        <authorList>
            <person name="Alout H."/>
            <person name="Durand T."/>
        </authorList>
    </citation>
    <scope>NUCLEOTIDE SEQUENCE [LARGE SCALE GENOMIC DNA]</scope>
    <source>
        <strain evidence="13">HA-2024</strain>
        <tissue evidence="13">Whole body</tissue>
    </source>
</reference>